<feature type="signal peptide" evidence="1">
    <location>
        <begin position="1"/>
        <end position="28"/>
    </location>
</feature>
<proteinExistence type="predicted"/>
<evidence type="ECO:0000313" key="2">
    <source>
        <dbReference type="EMBL" id="MBC5713799.1"/>
    </source>
</evidence>
<feature type="chain" id="PRO_5037434022" description="Peptidase C-terminal archaeal/bacterial domain-containing protein" evidence="1">
    <location>
        <begin position="29"/>
        <end position="265"/>
    </location>
</feature>
<gene>
    <name evidence="2" type="ORF">H8S17_06145</name>
</gene>
<reference evidence="2" key="1">
    <citation type="submission" date="2020-08" db="EMBL/GenBank/DDBJ databases">
        <title>Genome public.</title>
        <authorList>
            <person name="Liu C."/>
            <person name="Sun Q."/>
        </authorList>
    </citation>
    <scope>NUCLEOTIDE SEQUENCE</scope>
    <source>
        <strain evidence="2">BX1005</strain>
    </source>
</reference>
<dbReference type="Proteomes" id="UP000606720">
    <property type="component" value="Unassembled WGS sequence"/>
</dbReference>
<keyword evidence="3" id="KW-1185">Reference proteome</keyword>
<evidence type="ECO:0000256" key="1">
    <source>
        <dbReference type="SAM" id="SignalP"/>
    </source>
</evidence>
<comment type="caution">
    <text evidence="2">The sequence shown here is derived from an EMBL/GenBank/DDBJ whole genome shotgun (WGS) entry which is preliminary data.</text>
</comment>
<sequence>MQRKNRYQKYIFLLVLCFLCIFPQTVSAKDKNLNKNSSIILSDSESYTSSKSYTWMQYKAPADGYLTITVADAASSSDHAKGYLALYNSTKATLLSSKNIFYNTTYSNNAYWQQFTFGMVKGQTYYLRVKPENAVKISRSFKKITDKSGALQSAALTLKKNKAKTGLMPAGVSNTDWYQLTLTKKQKIRLYYKAKTNGCYKLSVYSGSKCIGTRNVYYTSGQKKLTICQYQKSTGKTFGMEKGIYYVKIEKADTLTSGYYTLKWK</sequence>
<organism evidence="2 3">
    <name type="scientific">Roseburia zhanii</name>
    <dbReference type="NCBI Taxonomy" id="2763064"/>
    <lineage>
        <taxon>Bacteria</taxon>
        <taxon>Bacillati</taxon>
        <taxon>Bacillota</taxon>
        <taxon>Clostridia</taxon>
        <taxon>Lachnospirales</taxon>
        <taxon>Lachnospiraceae</taxon>
        <taxon>Roseburia</taxon>
    </lineage>
</organism>
<keyword evidence="1" id="KW-0732">Signal</keyword>
<evidence type="ECO:0000313" key="3">
    <source>
        <dbReference type="Proteomes" id="UP000606720"/>
    </source>
</evidence>
<dbReference type="Gene3D" id="2.60.120.380">
    <property type="match status" value="1"/>
</dbReference>
<name>A0A923RV20_9FIRM</name>
<evidence type="ECO:0008006" key="4">
    <source>
        <dbReference type="Google" id="ProtNLM"/>
    </source>
</evidence>
<protein>
    <recommendedName>
        <fullName evidence="4">Peptidase C-terminal archaeal/bacterial domain-containing protein</fullName>
    </recommendedName>
</protein>
<accession>A0A923RV20</accession>
<dbReference type="EMBL" id="JACOPH010000003">
    <property type="protein sequence ID" value="MBC5713799.1"/>
    <property type="molecule type" value="Genomic_DNA"/>
</dbReference>
<dbReference type="RefSeq" id="WP_186866625.1">
    <property type="nucleotide sequence ID" value="NZ_JACOPH010000003.1"/>
</dbReference>
<dbReference type="AlphaFoldDB" id="A0A923RV20"/>